<dbReference type="EMBL" id="CP133270">
    <property type="protein sequence ID" value="WVX66978.1"/>
    <property type="molecule type" value="Genomic_DNA"/>
</dbReference>
<keyword evidence="2" id="KW-1185">Reference proteome</keyword>
<organism evidence="1 2">
    <name type="scientific">Candidatus Bealeia paramacronuclearis</name>
    <dbReference type="NCBI Taxonomy" id="1921001"/>
    <lineage>
        <taxon>Bacteria</taxon>
        <taxon>Pseudomonadati</taxon>
        <taxon>Pseudomonadota</taxon>
        <taxon>Alphaproteobacteria</taxon>
        <taxon>Holosporales</taxon>
        <taxon>Holosporaceae</taxon>
        <taxon>Candidatus Bealeia</taxon>
    </lineage>
</organism>
<sequence length="121" mass="13556">MGLILRKNKGMPLTSDEVDGNFQELLERIVALEETPLKGEGLSQVVEDQGEIRFIGSYGNNFGAFKLPNSTFFLKVYKGTLPGVAKTGQLAIYQDEKNFILVFYEGTAWRQVYNGEVILCK</sequence>
<evidence type="ECO:0000313" key="1">
    <source>
        <dbReference type="EMBL" id="WVX66978.1"/>
    </source>
</evidence>
<proteinExistence type="predicted"/>
<reference evidence="1 2" key="1">
    <citation type="journal article" date="2024" name="Environ. Microbiol.">
        <title>Novel evolutionary insights on the interactions of the Holosporales (Alphaproteobacteria) with eukaryotic hosts from comparative genomics.</title>
        <authorList>
            <person name="Giovannini M."/>
            <person name="Petroni G."/>
            <person name="Castelli M."/>
        </authorList>
    </citation>
    <scope>NUCLEOTIDE SEQUENCE [LARGE SCALE GENOMIC DNA]</scope>
    <source>
        <strain evidence="1 2">US_Bl 15I1</strain>
    </source>
</reference>
<dbReference type="RefSeq" id="WP_331255789.1">
    <property type="nucleotide sequence ID" value="NZ_CP133270.1"/>
</dbReference>
<dbReference type="Proteomes" id="UP001330434">
    <property type="component" value="Chromosome"/>
</dbReference>
<accession>A0ABZ2C4J8</accession>
<protein>
    <submittedName>
        <fullName evidence="1">Chitin-binding domain of Chi A1-like proteins</fullName>
    </submittedName>
</protein>
<gene>
    <name evidence="1" type="ORF">Bealeia1_01173</name>
</gene>
<name>A0ABZ2C4J8_9PROT</name>
<evidence type="ECO:0000313" key="2">
    <source>
        <dbReference type="Proteomes" id="UP001330434"/>
    </source>
</evidence>